<dbReference type="Pfam" id="PF06094">
    <property type="entry name" value="GGACT"/>
    <property type="match status" value="1"/>
</dbReference>
<dbReference type="PANTHER" id="PTHR12510:SF18">
    <property type="entry name" value="TROPONIN C-AKIN-1 PROTEIN"/>
    <property type="match status" value="1"/>
</dbReference>
<feature type="domain" description="Gamma-glutamylcyclotransferase AIG2-like" evidence="5">
    <location>
        <begin position="13"/>
        <end position="130"/>
    </location>
</feature>
<comment type="similarity">
    <text evidence="1 3">Belongs to the gamma-glutamylcyclotransferase family.</text>
</comment>
<dbReference type="Gene3D" id="3.10.490.10">
    <property type="entry name" value="Gamma-glutamyl cyclotransferase-like"/>
    <property type="match status" value="1"/>
</dbReference>
<dbReference type="CDD" id="cd06661">
    <property type="entry name" value="GGCT_like"/>
    <property type="match status" value="1"/>
</dbReference>
<dbReference type="SUPFAM" id="SSF110857">
    <property type="entry name" value="Gamma-glutamyl cyclotransferase-like"/>
    <property type="match status" value="1"/>
</dbReference>
<dbReference type="InterPro" id="IPR036568">
    <property type="entry name" value="GGCT-like_sf"/>
</dbReference>
<dbReference type="InterPro" id="IPR039126">
    <property type="entry name" value="GGACT"/>
</dbReference>
<dbReference type="InterPro" id="IPR009288">
    <property type="entry name" value="AIG2-like_dom"/>
</dbReference>
<feature type="compositionally biased region" description="Polar residues" evidence="4">
    <location>
        <begin position="158"/>
        <end position="167"/>
    </location>
</feature>
<dbReference type="FunFam" id="3.10.490.10:FF:000011">
    <property type="entry name" value="Troponin C-akin-1 protein"/>
    <property type="match status" value="1"/>
</dbReference>
<evidence type="ECO:0000256" key="4">
    <source>
        <dbReference type="SAM" id="MobiDB-lite"/>
    </source>
</evidence>
<dbReference type="GO" id="GO:0061929">
    <property type="term" value="F:gamma-glutamylaminecyclotransferase activity"/>
    <property type="evidence" value="ECO:0007669"/>
    <property type="project" value="InterPro"/>
</dbReference>
<proteinExistence type="evidence at transcript level"/>
<reference evidence="6" key="1">
    <citation type="journal article" date="2015" name="Insect Biochem. Mol. Biol.">
        <title>An insight into the sialome of the horse fly, Tabanus bromius.</title>
        <authorList>
            <person name="Ribeiro J.M."/>
            <person name="Kazimirova M."/>
            <person name="Takac P."/>
            <person name="Andersen J.F."/>
            <person name="Francischetti I.M."/>
        </authorList>
    </citation>
    <scope>NUCLEOTIDE SEQUENCE</scope>
</reference>
<dbReference type="InterPro" id="IPR013024">
    <property type="entry name" value="GGCT-like"/>
</dbReference>
<feature type="region of interest" description="Disordered" evidence="4">
    <location>
        <begin position="147"/>
        <end position="167"/>
    </location>
</feature>
<feature type="active site" description="Proton acceptor" evidence="2">
    <location>
        <position position="91"/>
    </location>
</feature>
<evidence type="ECO:0000256" key="2">
    <source>
        <dbReference type="PIRSR" id="PIRSR639126-1"/>
    </source>
</evidence>
<dbReference type="PANTHER" id="PTHR12510">
    <property type="entry name" value="TROPONIN C-AKIN-1 PROTEIN"/>
    <property type="match status" value="1"/>
</dbReference>
<name>A0A0K8TM85_TABBR</name>
<evidence type="ECO:0000256" key="3">
    <source>
        <dbReference type="RuleBase" id="RU367036"/>
    </source>
</evidence>
<protein>
    <recommendedName>
        <fullName evidence="3">Gamma-glutamylcyclotransferase family protein</fullName>
    </recommendedName>
</protein>
<sequence>MCNMKKALKLHKLFVYGALKYGQPNHSILANPGNGYAKLWCNATTTQKMPLVIATRYNIPFLINKPGIGNYVTGEIYEIDDKMLNCLDNLEDCQEIYKREIHDMNIGVGEGTIPCWVYLLQKFPEKLLNLPYLSEYKNSGFHPYTVRNKRTHKHPTQEDLSYTFTSQ</sequence>
<dbReference type="AlphaFoldDB" id="A0A0K8TM85"/>
<dbReference type="EMBL" id="GDAI01002357">
    <property type="protein sequence ID" value="JAI15246.1"/>
    <property type="molecule type" value="mRNA"/>
</dbReference>
<evidence type="ECO:0000259" key="5">
    <source>
        <dbReference type="Pfam" id="PF06094"/>
    </source>
</evidence>
<dbReference type="GO" id="GO:0005829">
    <property type="term" value="C:cytosol"/>
    <property type="evidence" value="ECO:0007669"/>
    <property type="project" value="TreeGrafter"/>
</dbReference>
<accession>A0A0K8TM85</accession>
<evidence type="ECO:0000256" key="1">
    <source>
        <dbReference type="ARBA" id="ARBA00008861"/>
    </source>
</evidence>
<evidence type="ECO:0000313" key="6">
    <source>
        <dbReference type="EMBL" id="JAI15246.1"/>
    </source>
</evidence>
<organism evidence="6">
    <name type="scientific">Tabanus bromius</name>
    <name type="common">Band-eyed brown horse fly</name>
    <dbReference type="NCBI Taxonomy" id="304241"/>
    <lineage>
        <taxon>Eukaryota</taxon>
        <taxon>Metazoa</taxon>
        <taxon>Ecdysozoa</taxon>
        <taxon>Arthropoda</taxon>
        <taxon>Hexapoda</taxon>
        <taxon>Insecta</taxon>
        <taxon>Pterygota</taxon>
        <taxon>Neoptera</taxon>
        <taxon>Endopterygota</taxon>
        <taxon>Diptera</taxon>
        <taxon>Brachycera</taxon>
        <taxon>Tabanomorpha</taxon>
        <taxon>Tabanoidea</taxon>
        <taxon>Tabanidae</taxon>
        <taxon>Tabanus</taxon>
    </lineage>
</organism>